<accession>A0A3L6R0A3</accession>
<dbReference type="SUPFAM" id="SSF57850">
    <property type="entry name" value="RING/U-box"/>
    <property type="match status" value="1"/>
</dbReference>
<dbReference type="InterPro" id="IPR008913">
    <property type="entry name" value="Znf_CHY"/>
</dbReference>
<dbReference type="InterPro" id="IPR037274">
    <property type="entry name" value="Znf_CHY_sf"/>
</dbReference>
<organism evidence="7 8">
    <name type="scientific">Panicum miliaceum</name>
    <name type="common">Proso millet</name>
    <name type="synonym">Broomcorn millet</name>
    <dbReference type="NCBI Taxonomy" id="4540"/>
    <lineage>
        <taxon>Eukaryota</taxon>
        <taxon>Viridiplantae</taxon>
        <taxon>Streptophyta</taxon>
        <taxon>Embryophyta</taxon>
        <taxon>Tracheophyta</taxon>
        <taxon>Spermatophyta</taxon>
        <taxon>Magnoliopsida</taxon>
        <taxon>Liliopsida</taxon>
        <taxon>Poales</taxon>
        <taxon>Poaceae</taxon>
        <taxon>PACMAD clade</taxon>
        <taxon>Panicoideae</taxon>
        <taxon>Panicodae</taxon>
        <taxon>Paniceae</taxon>
        <taxon>Panicinae</taxon>
        <taxon>Panicum</taxon>
        <taxon>Panicum sect. Panicum</taxon>
    </lineage>
</organism>
<comment type="caution">
    <text evidence="7">The sequence shown here is derived from an EMBL/GenBank/DDBJ whole genome shotgun (WGS) entry which is preliminary data.</text>
</comment>
<gene>
    <name evidence="7" type="ORF">C2845_PM08G23930</name>
</gene>
<dbReference type="CDD" id="cd16464">
    <property type="entry name" value="RING-H2_Pirh2-like"/>
    <property type="match status" value="1"/>
</dbReference>
<dbReference type="EMBL" id="PQIB02000010">
    <property type="protein sequence ID" value="RLM92223.1"/>
    <property type="molecule type" value="Genomic_DNA"/>
</dbReference>
<evidence type="ECO:0000259" key="6">
    <source>
        <dbReference type="PROSITE" id="PS51266"/>
    </source>
</evidence>
<dbReference type="PANTHER" id="PTHR21319:SF53">
    <property type="entry name" value="RING FINGER AND CHY ZINC FINGER DOMAIN-CONTAINING PROTEIN 1"/>
    <property type="match status" value="1"/>
</dbReference>
<dbReference type="PROSITE" id="PS50089">
    <property type="entry name" value="ZF_RING_2"/>
    <property type="match status" value="1"/>
</dbReference>
<sequence>MGALDLHLESASAQHGQAKLNVEEYTKGSLESGGNYKIEKINGSDPDDFEKFEKGIMQYGCPHYRRRCRIRAPCCNEIFDCRHCHNEVKNSIKVDTMRRHELPRQEVQQRYDKYASIVEYAWESTSVDCASFLMMMLMLRVCLAKSSACDFRFLNNSITAMDVEYVGCCYSIVLKNSHACVEGAMHHDCPICFEYLFESTNDVSVLPCGHTIHVKCLKEMEEHCQFACPLCSKSVCDMSKAWERLDMELATLSDSCDDKMRFKDRIPALQAEKKVDKASLNIANGPHIMQRLRGDIRGAVPFDRAQVPELQVIQHPPDLKKGILMRFLHSSRSVTAPLA</sequence>
<evidence type="ECO:0008006" key="9">
    <source>
        <dbReference type="Google" id="ProtNLM"/>
    </source>
</evidence>
<dbReference type="PROSITE" id="PS51266">
    <property type="entry name" value="ZF_CHY"/>
    <property type="match status" value="1"/>
</dbReference>
<dbReference type="Pfam" id="PF13639">
    <property type="entry name" value="zf-RING_2"/>
    <property type="match status" value="1"/>
</dbReference>
<dbReference type="GO" id="GO:0008270">
    <property type="term" value="F:zinc ion binding"/>
    <property type="evidence" value="ECO:0007669"/>
    <property type="project" value="UniProtKB-KW"/>
</dbReference>
<evidence type="ECO:0000256" key="3">
    <source>
        <dbReference type="ARBA" id="ARBA00022833"/>
    </source>
</evidence>
<dbReference type="STRING" id="4540.A0A3L6R0A3"/>
<proteinExistence type="predicted"/>
<dbReference type="InterPro" id="IPR013083">
    <property type="entry name" value="Znf_RING/FYVE/PHD"/>
</dbReference>
<keyword evidence="8" id="KW-1185">Reference proteome</keyword>
<evidence type="ECO:0000313" key="7">
    <source>
        <dbReference type="EMBL" id="RLM92223.1"/>
    </source>
</evidence>
<dbReference type="GO" id="GO:0016567">
    <property type="term" value="P:protein ubiquitination"/>
    <property type="evidence" value="ECO:0007669"/>
    <property type="project" value="TreeGrafter"/>
</dbReference>
<name>A0A3L6R0A3_PANMI</name>
<reference evidence="8" key="1">
    <citation type="journal article" date="2019" name="Nat. Commun.">
        <title>The genome of broomcorn millet.</title>
        <authorList>
            <person name="Zou C."/>
            <person name="Miki D."/>
            <person name="Li D."/>
            <person name="Tang Q."/>
            <person name="Xiao L."/>
            <person name="Rajput S."/>
            <person name="Deng P."/>
            <person name="Jia W."/>
            <person name="Huang R."/>
            <person name="Zhang M."/>
            <person name="Sun Y."/>
            <person name="Hu J."/>
            <person name="Fu X."/>
            <person name="Schnable P.S."/>
            <person name="Li F."/>
            <person name="Zhang H."/>
            <person name="Feng B."/>
            <person name="Zhu X."/>
            <person name="Liu R."/>
            <person name="Schnable J.C."/>
            <person name="Zhu J.-K."/>
            <person name="Zhang H."/>
        </authorList>
    </citation>
    <scope>NUCLEOTIDE SEQUENCE [LARGE SCALE GENOMIC DNA]</scope>
</reference>
<dbReference type="Gene3D" id="3.30.40.10">
    <property type="entry name" value="Zinc/RING finger domain, C3HC4 (zinc finger)"/>
    <property type="match status" value="1"/>
</dbReference>
<dbReference type="SMART" id="SM00184">
    <property type="entry name" value="RING"/>
    <property type="match status" value="1"/>
</dbReference>
<feature type="domain" description="CHY-type" evidence="6">
    <location>
        <begin position="54"/>
        <end position="131"/>
    </location>
</feature>
<protein>
    <recommendedName>
        <fullName evidence="9">E3 ubiquitin-protein ligase MIEL1-like</fullName>
    </recommendedName>
</protein>
<keyword evidence="2 4" id="KW-0863">Zinc-finger</keyword>
<evidence type="ECO:0000256" key="4">
    <source>
        <dbReference type="PROSITE-ProRule" id="PRU00601"/>
    </source>
</evidence>
<dbReference type="InterPro" id="IPR001841">
    <property type="entry name" value="Znf_RING"/>
</dbReference>
<keyword evidence="1" id="KW-0479">Metal-binding</keyword>
<dbReference type="SUPFAM" id="SSF161219">
    <property type="entry name" value="CHY zinc finger-like"/>
    <property type="match status" value="1"/>
</dbReference>
<dbReference type="GO" id="GO:0006511">
    <property type="term" value="P:ubiquitin-dependent protein catabolic process"/>
    <property type="evidence" value="ECO:0007669"/>
    <property type="project" value="TreeGrafter"/>
</dbReference>
<evidence type="ECO:0000313" key="8">
    <source>
        <dbReference type="Proteomes" id="UP000275267"/>
    </source>
</evidence>
<evidence type="ECO:0000256" key="2">
    <source>
        <dbReference type="ARBA" id="ARBA00022771"/>
    </source>
</evidence>
<evidence type="ECO:0000259" key="5">
    <source>
        <dbReference type="PROSITE" id="PS50089"/>
    </source>
</evidence>
<dbReference type="OrthoDB" id="411372at2759"/>
<keyword evidence="3" id="KW-0862">Zinc</keyword>
<dbReference type="GO" id="GO:0005634">
    <property type="term" value="C:nucleus"/>
    <property type="evidence" value="ECO:0007669"/>
    <property type="project" value="TreeGrafter"/>
</dbReference>
<evidence type="ECO:0000256" key="1">
    <source>
        <dbReference type="ARBA" id="ARBA00022723"/>
    </source>
</evidence>
<dbReference type="Pfam" id="PF05495">
    <property type="entry name" value="zf-CHY"/>
    <property type="match status" value="1"/>
</dbReference>
<dbReference type="AlphaFoldDB" id="A0A3L6R0A3"/>
<dbReference type="PANTHER" id="PTHR21319">
    <property type="entry name" value="RING FINGER AND CHY ZINC FINGER DOMAIN-CONTAINING PROTEIN 1"/>
    <property type="match status" value="1"/>
</dbReference>
<feature type="domain" description="RING-type" evidence="5">
    <location>
        <begin position="189"/>
        <end position="232"/>
    </location>
</feature>
<dbReference type="GO" id="GO:0061630">
    <property type="term" value="F:ubiquitin protein ligase activity"/>
    <property type="evidence" value="ECO:0007669"/>
    <property type="project" value="TreeGrafter"/>
</dbReference>
<dbReference type="Proteomes" id="UP000275267">
    <property type="component" value="Unassembled WGS sequence"/>
</dbReference>